<dbReference type="InterPro" id="IPR029063">
    <property type="entry name" value="SAM-dependent_MTases_sf"/>
</dbReference>
<dbReference type="Proteomes" id="UP000432089">
    <property type="component" value="Unassembled WGS sequence"/>
</dbReference>
<dbReference type="Gene3D" id="3.40.50.150">
    <property type="entry name" value="Vaccinia Virus protein VP39"/>
    <property type="match status" value="1"/>
</dbReference>
<evidence type="ECO:0000259" key="1">
    <source>
        <dbReference type="Pfam" id="PF08242"/>
    </source>
</evidence>
<dbReference type="EMBL" id="VZDO01000016">
    <property type="protein sequence ID" value="KAB0677540.1"/>
    <property type="molecule type" value="Genomic_DNA"/>
</dbReference>
<name>A0A7V7PLS1_9HYPH</name>
<dbReference type="GO" id="GO:0008168">
    <property type="term" value="F:methyltransferase activity"/>
    <property type="evidence" value="ECO:0007669"/>
    <property type="project" value="UniProtKB-KW"/>
</dbReference>
<keyword evidence="2" id="KW-0808">Transferase</keyword>
<evidence type="ECO:0000313" key="3">
    <source>
        <dbReference type="Proteomes" id="UP000432089"/>
    </source>
</evidence>
<feature type="domain" description="Methyltransferase type 12" evidence="1">
    <location>
        <begin position="58"/>
        <end position="156"/>
    </location>
</feature>
<reference evidence="2 3" key="1">
    <citation type="submission" date="2019-09" db="EMBL/GenBank/DDBJ databases">
        <title>YIM 132180 draft genome.</title>
        <authorList>
            <person name="Zhang K."/>
        </authorList>
    </citation>
    <scope>NUCLEOTIDE SEQUENCE [LARGE SCALE GENOMIC DNA]</scope>
    <source>
        <strain evidence="2 3">YIM 132180</strain>
    </source>
</reference>
<proteinExistence type="predicted"/>
<dbReference type="InterPro" id="IPR016584">
    <property type="entry name" value="MeTrfase_VrtF"/>
</dbReference>
<dbReference type="RefSeq" id="WP_150972036.1">
    <property type="nucleotide sequence ID" value="NZ_VZDO01000016.1"/>
</dbReference>
<dbReference type="PIRSF" id="PIRSF011491">
    <property type="entry name" value="Mtase_YbcY_prd"/>
    <property type="match status" value="1"/>
</dbReference>
<accession>A0A7V7PLS1</accession>
<gene>
    <name evidence="2" type="ORF">F6X38_17855</name>
</gene>
<dbReference type="GO" id="GO:0032259">
    <property type="term" value="P:methylation"/>
    <property type="evidence" value="ECO:0007669"/>
    <property type="project" value="UniProtKB-KW"/>
</dbReference>
<dbReference type="InterPro" id="IPR013217">
    <property type="entry name" value="Methyltransf_12"/>
</dbReference>
<keyword evidence="2" id="KW-0489">Methyltransferase</keyword>
<sequence length="226" mass="24666">MTINNDRPGSHAGQAVYSPATLALYDVMVLGLSNRFVWRCPTDRILSLYDRSVAADHLDIGVGTGWYLDRCRFPSSSPRIALLDLNDASLDAAAGRIARYAPRRRRADVLLPLPTDLGSFGSIGLSYLLHCLPGTMADKAVAFDNLAPHLAPDGVVFGATLLSAGVERSGAAKTLMRFYNRRGIFSNEGDGADALRSELEERFEHVLINFVGCAALFEVRQLKRRA</sequence>
<evidence type="ECO:0000313" key="2">
    <source>
        <dbReference type="EMBL" id="KAB0677540.1"/>
    </source>
</evidence>
<dbReference type="SUPFAM" id="SSF53335">
    <property type="entry name" value="S-adenosyl-L-methionine-dependent methyltransferases"/>
    <property type="match status" value="1"/>
</dbReference>
<keyword evidence="3" id="KW-1185">Reference proteome</keyword>
<dbReference type="AlphaFoldDB" id="A0A7V7PLS1"/>
<dbReference type="Pfam" id="PF08242">
    <property type="entry name" value="Methyltransf_12"/>
    <property type="match status" value="1"/>
</dbReference>
<comment type="caution">
    <text evidence="2">The sequence shown here is derived from an EMBL/GenBank/DDBJ whole genome shotgun (WGS) entry which is preliminary data.</text>
</comment>
<protein>
    <submittedName>
        <fullName evidence="2">Class I SAM-dependent methyltransferase</fullName>
    </submittedName>
</protein>
<organism evidence="2 3">
    <name type="scientific">Plantimonas leprariae</name>
    <dbReference type="NCBI Taxonomy" id="2615207"/>
    <lineage>
        <taxon>Bacteria</taxon>
        <taxon>Pseudomonadati</taxon>
        <taxon>Pseudomonadota</taxon>
        <taxon>Alphaproteobacteria</taxon>
        <taxon>Hyphomicrobiales</taxon>
        <taxon>Aurantimonadaceae</taxon>
        <taxon>Plantimonas</taxon>
    </lineage>
</organism>